<evidence type="ECO:0000313" key="4">
    <source>
        <dbReference type="EMBL" id="MBH5141133.1"/>
    </source>
</evidence>
<organism evidence="4 5">
    <name type="scientific">Rhodococcus erythropolis</name>
    <name type="common">Arthrobacter picolinophilus</name>
    <dbReference type="NCBI Taxonomy" id="1833"/>
    <lineage>
        <taxon>Bacteria</taxon>
        <taxon>Bacillati</taxon>
        <taxon>Actinomycetota</taxon>
        <taxon>Actinomycetes</taxon>
        <taxon>Mycobacteriales</taxon>
        <taxon>Nocardiaceae</taxon>
        <taxon>Rhodococcus</taxon>
        <taxon>Rhodococcus erythropolis group</taxon>
    </lineage>
</organism>
<evidence type="ECO:0000259" key="3">
    <source>
        <dbReference type="Pfam" id="PF26526"/>
    </source>
</evidence>
<gene>
    <name evidence="4" type="ORF">I3517_00685</name>
</gene>
<evidence type="ECO:0000256" key="1">
    <source>
        <dbReference type="SAM" id="MobiDB-lite"/>
    </source>
</evidence>
<feature type="compositionally biased region" description="Polar residues" evidence="1">
    <location>
        <begin position="51"/>
        <end position="65"/>
    </location>
</feature>
<evidence type="ECO:0000256" key="2">
    <source>
        <dbReference type="SAM" id="Phobius"/>
    </source>
</evidence>
<protein>
    <recommendedName>
        <fullName evidence="3">DUF8175 domain-containing protein</fullName>
    </recommendedName>
</protein>
<keyword evidence="2" id="KW-0472">Membrane</keyword>
<feature type="domain" description="DUF8175" evidence="3">
    <location>
        <begin position="84"/>
        <end position="279"/>
    </location>
</feature>
<dbReference type="AlphaFoldDB" id="A0A8I0ZQV1"/>
<keyword evidence="2" id="KW-0812">Transmembrane</keyword>
<feature type="region of interest" description="Disordered" evidence="1">
    <location>
        <begin position="48"/>
        <end position="69"/>
    </location>
</feature>
<dbReference type="Proteomes" id="UP000627573">
    <property type="component" value="Unassembled WGS sequence"/>
</dbReference>
<feature type="transmembrane region" description="Helical" evidence="2">
    <location>
        <begin position="21"/>
        <end position="43"/>
    </location>
</feature>
<sequence length="283" mass="30431">MRATKQQPQSGEEESFIGRKWTFYLALIIVVVVVVGGVIAVVINRSKTDEPTAQPQPGATISPQQDRSDWGLPYIDELGFRVEVPPNPNGVALDQDRSGQPDRGAADYAALPPAGVMWQKVQNFPMPFSTSDGPSKVDGALATGFAQTPQGAALAGFQTVNRAQSSYQGAVAFLERRAVATTPELEAERNSSLADARQAVADGRTGALGAPLIRQEAYRLKYWSPDYAVVEYAANNVAGNGWTTASLELVWRDGDWFLKIAPRTAGDLGATPTLAGWTRWPGK</sequence>
<proteinExistence type="predicted"/>
<dbReference type="InterPro" id="IPR058488">
    <property type="entry name" value="DUF8175"/>
</dbReference>
<accession>A0A8I0ZQV1</accession>
<reference evidence="4 5" key="1">
    <citation type="submission" date="2020-12" db="EMBL/GenBank/DDBJ databases">
        <title>Draft genome sequence of furan degrading bacterial strain FUR100.</title>
        <authorList>
            <person name="Woiski C."/>
        </authorList>
    </citation>
    <scope>NUCLEOTIDE SEQUENCE [LARGE SCALE GENOMIC DNA]</scope>
    <source>
        <strain evidence="4 5">FUR100</strain>
    </source>
</reference>
<keyword evidence="5" id="KW-1185">Reference proteome</keyword>
<name>A0A8I0ZQV1_RHOER</name>
<dbReference type="Pfam" id="PF26526">
    <property type="entry name" value="DUF8175"/>
    <property type="match status" value="1"/>
</dbReference>
<keyword evidence="2" id="KW-1133">Transmembrane helix</keyword>
<evidence type="ECO:0000313" key="5">
    <source>
        <dbReference type="Proteomes" id="UP000627573"/>
    </source>
</evidence>
<comment type="caution">
    <text evidence="4">The sequence shown here is derived from an EMBL/GenBank/DDBJ whole genome shotgun (WGS) entry which is preliminary data.</text>
</comment>
<dbReference type="EMBL" id="JAECSB010000010">
    <property type="protein sequence ID" value="MBH5141133.1"/>
    <property type="molecule type" value="Genomic_DNA"/>
</dbReference>
<dbReference type="RefSeq" id="WP_197940399.1">
    <property type="nucleotide sequence ID" value="NZ_JAECSB010000010.1"/>
</dbReference>